<dbReference type="EMBL" id="LR031572">
    <property type="protein sequence ID" value="VDC80273.1"/>
    <property type="molecule type" value="Genomic_DNA"/>
</dbReference>
<feature type="region of interest" description="Disordered" evidence="5">
    <location>
        <begin position="1"/>
        <end position="65"/>
    </location>
</feature>
<feature type="region of interest" description="Disordered" evidence="5">
    <location>
        <begin position="269"/>
        <end position="293"/>
    </location>
</feature>
<feature type="domain" description="HTH myb-type" evidence="6">
    <location>
        <begin position="63"/>
        <end position="123"/>
    </location>
</feature>
<dbReference type="InterPro" id="IPR017930">
    <property type="entry name" value="Myb_dom"/>
</dbReference>
<dbReference type="GO" id="GO:0003677">
    <property type="term" value="F:DNA binding"/>
    <property type="evidence" value="ECO:0007669"/>
    <property type="project" value="InterPro"/>
</dbReference>
<dbReference type="InterPro" id="IPR009057">
    <property type="entry name" value="Homeodomain-like_sf"/>
</dbReference>
<feature type="compositionally biased region" description="Basic and acidic residues" evidence="5">
    <location>
        <begin position="41"/>
        <end position="52"/>
    </location>
</feature>
<dbReference type="Pfam" id="PF00249">
    <property type="entry name" value="Myb_DNA-binding"/>
    <property type="match status" value="1"/>
</dbReference>
<dbReference type="PROSITE" id="PS51294">
    <property type="entry name" value="HTH_MYB"/>
    <property type="match status" value="1"/>
</dbReference>
<evidence type="ECO:0000259" key="6">
    <source>
        <dbReference type="PROSITE" id="PS51294"/>
    </source>
</evidence>
<feature type="compositionally biased region" description="Acidic residues" evidence="5">
    <location>
        <begin position="17"/>
        <end position="26"/>
    </location>
</feature>
<evidence type="ECO:0000256" key="2">
    <source>
        <dbReference type="ARBA" id="ARBA00023015"/>
    </source>
</evidence>
<dbReference type="GO" id="GO:0003700">
    <property type="term" value="F:DNA-binding transcription factor activity"/>
    <property type="evidence" value="ECO:0007669"/>
    <property type="project" value="InterPro"/>
</dbReference>
<dbReference type="PANTHER" id="PTHR31314:SF119">
    <property type="entry name" value="HOMEODOMAIN-LIKE SUPERFAMILY PROTEIN"/>
    <property type="match status" value="1"/>
</dbReference>
<feature type="compositionally biased region" description="Polar residues" evidence="5">
    <location>
        <begin position="29"/>
        <end position="38"/>
    </location>
</feature>
<name>A0A3P5ZZJ5_BRACM</name>
<dbReference type="NCBIfam" id="TIGR01557">
    <property type="entry name" value="myb_SHAQKYF"/>
    <property type="match status" value="1"/>
</dbReference>
<evidence type="ECO:0000313" key="7">
    <source>
        <dbReference type="EMBL" id="CAG7880903.1"/>
    </source>
</evidence>
<dbReference type="Proteomes" id="UP000694005">
    <property type="component" value="Chromosome A03"/>
</dbReference>
<dbReference type="EMBL" id="LS974619">
    <property type="protein sequence ID" value="CAG7880903.1"/>
    <property type="molecule type" value="Genomic_DNA"/>
</dbReference>
<keyword evidence="3" id="KW-0804">Transcription</keyword>
<evidence type="ECO:0000256" key="1">
    <source>
        <dbReference type="ARBA" id="ARBA00004123"/>
    </source>
</evidence>
<dbReference type="GO" id="GO:0005634">
    <property type="term" value="C:nucleus"/>
    <property type="evidence" value="ECO:0007669"/>
    <property type="project" value="UniProtKB-SubCell"/>
</dbReference>
<comment type="subcellular location">
    <subcellularLocation>
        <location evidence="1">Nucleus</location>
    </subcellularLocation>
</comment>
<evidence type="ECO:0000313" key="8">
    <source>
        <dbReference type="EMBL" id="VDC80273.1"/>
    </source>
</evidence>
<keyword evidence="2" id="KW-0805">Transcription regulation</keyword>
<organism evidence="8">
    <name type="scientific">Brassica campestris</name>
    <name type="common">Field mustard</name>
    <dbReference type="NCBI Taxonomy" id="3711"/>
    <lineage>
        <taxon>Eukaryota</taxon>
        <taxon>Viridiplantae</taxon>
        <taxon>Streptophyta</taxon>
        <taxon>Embryophyta</taxon>
        <taxon>Tracheophyta</taxon>
        <taxon>Spermatophyta</taxon>
        <taxon>Magnoliopsida</taxon>
        <taxon>eudicotyledons</taxon>
        <taxon>Gunneridae</taxon>
        <taxon>Pentapetalae</taxon>
        <taxon>rosids</taxon>
        <taxon>malvids</taxon>
        <taxon>Brassicales</taxon>
        <taxon>Brassicaceae</taxon>
        <taxon>Brassiceae</taxon>
        <taxon>Brassica</taxon>
    </lineage>
</organism>
<dbReference type="InterPro" id="IPR001005">
    <property type="entry name" value="SANT/Myb"/>
</dbReference>
<dbReference type="InterPro" id="IPR006447">
    <property type="entry name" value="Myb_dom_plants"/>
</dbReference>
<keyword evidence="4" id="KW-0539">Nucleus</keyword>
<reference evidence="8" key="1">
    <citation type="submission" date="2018-11" db="EMBL/GenBank/DDBJ databases">
        <authorList>
            <consortium name="Genoscope - CEA"/>
            <person name="William W."/>
        </authorList>
    </citation>
    <scope>NUCLEOTIDE SEQUENCE</scope>
</reference>
<sequence>MRSSSQSSENSKKTDNKDEEEDEEERSADQSPSKNSYLEENGSHHHNNDQIKKSGGSVRPYNRSKTPRLRWTPELHICFLQAVERLRGPDRATPKLVLQLMNVKGLSIGHVKSHLQMYRSKKIDDTNQGCSLLFGDQRFSFEHGAGYTYNLRQLPMLQSFDQSPTSLGYGGGSWTGHRQHVYHSPWRGLTARDNTRTRQTLFGSQPGERFHGVSNSILDDKNSTVWFRINSHEAAHANNGVGEAVPRMHRSFLEGMKTFNKSWGQSLASNPNSWTASKPQSHIATTLSSNQRDNPLVAEKMENVLKKKRLLLSDDCNNSDKDLDLSLSFKVPRSHNNLGDCLLEEEKEHADSKGLSLSLYSSSFAKLGQTIRKEDQYYHKKRKCSVLASPLDLTL</sequence>
<accession>A0A3P5ZZJ5</accession>
<dbReference type="Gramene" id="A03p22460.2_BraZ1">
    <property type="protein sequence ID" value="A03p22460.2_BraZ1.CDS"/>
    <property type="gene ID" value="A03g22460.2_BraZ1"/>
</dbReference>
<evidence type="ECO:0000256" key="5">
    <source>
        <dbReference type="SAM" id="MobiDB-lite"/>
    </source>
</evidence>
<protein>
    <recommendedName>
        <fullName evidence="6">HTH myb-type domain-containing protein</fullName>
    </recommendedName>
</protein>
<dbReference type="AlphaFoldDB" id="A0A3P5ZZJ5"/>
<dbReference type="SUPFAM" id="SSF46689">
    <property type="entry name" value="Homeodomain-like"/>
    <property type="match status" value="1"/>
</dbReference>
<evidence type="ECO:0000256" key="3">
    <source>
        <dbReference type="ARBA" id="ARBA00023163"/>
    </source>
</evidence>
<proteinExistence type="predicted"/>
<dbReference type="InterPro" id="IPR046955">
    <property type="entry name" value="PHR1-like"/>
</dbReference>
<dbReference type="Gene3D" id="1.10.10.60">
    <property type="entry name" value="Homeodomain-like"/>
    <property type="match status" value="1"/>
</dbReference>
<gene>
    <name evidence="8" type="ORF">BRAA03T11491Z</name>
    <name evidence="7" type="ORF">BRAPAZ1V2_A03P22460.2</name>
</gene>
<dbReference type="PANTHER" id="PTHR31314">
    <property type="entry name" value="MYB FAMILY TRANSCRIPTION FACTOR PHL7-LIKE"/>
    <property type="match status" value="1"/>
</dbReference>
<evidence type="ECO:0000256" key="4">
    <source>
        <dbReference type="ARBA" id="ARBA00023242"/>
    </source>
</evidence>